<gene>
    <name evidence="2" type="ORF">GCM10010405_38320</name>
</gene>
<dbReference type="Proteomes" id="UP001501638">
    <property type="component" value="Unassembled WGS sequence"/>
</dbReference>
<proteinExistence type="predicted"/>
<dbReference type="PROSITE" id="PS51257">
    <property type="entry name" value="PROKAR_LIPOPROTEIN"/>
    <property type="match status" value="1"/>
</dbReference>
<dbReference type="EMBL" id="BAAASZ010000027">
    <property type="protein sequence ID" value="GAA2450940.1"/>
    <property type="molecule type" value="Genomic_DNA"/>
</dbReference>
<feature type="signal peptide" evidence="1">
    <location>
        <begin position="1"/>
        <end position="23"/>
    </location>
</feature>
<feature type="chain" id="PRO_5047080904" description="Lipoprotein" evidence="1">
    <location>
        <begin position="24"/>
        <end position="132"/>
    </location>
</feature>
<protein>
    <recommendedName>
        <fullName evidence="4">Lipoprotein</fullName>
    </recommendedName>
</protein>
<name>A0ABN3KA59_9ACTN</name>
<organism evidence="2 3">
    <name type="scientific">Streptomyces macrosporus</name>
    <dbReference type="NCBI Taxonomy" id="44032"/>
    <lineage>
        <taxon>Bacteria</taxon>
        <taxon>Bacillati</taxon>
        <taxon>Actinomycetota</taxon>
        <taxon>Actinomycetes</taxon>
        <taxon>Kitasatosporales</taxon>
        <taxon>Streptomycetaceae</taxon>
        <taxon>Streptomyces</taxon>
    </lineage>
</organism>
<keyword evidence="1" id="KW-0732">Signal</keyword>
<reference evidence="2 3" key="1">
    <citation type="journal article" date="2019" name="Int. J. Syst. Evol. Microbiol.">
        <title>The Global Catalogue of Microorganisms (GCM) 10K type strain sequencing project: providing services to taxonomists for standard genome sequencing and annotation.</title>
        <authorList>
            <consortium name="The Broad Institute Genomics Platform"/>
            <consortium name="The Broad Institute Genome Sequencing Center for Infectious Disease"/>
            <person name="Wu L."/>
            <person name="Ma J."/>
        </authorList>
    </citation>
    <scope>NUCLEOTIDE SEQUENCE [LARGE SCALE GENOMIC DNA]</scope>
    <source>
        <strain evidence="2 3">JCM 6305</strain>
    </source>
</reference>
<evidence type="ECO:0008006" key="4">
    <source>
        <dbReference type="Google" id="ProtNLM"/>
    </source>
</evidence>
<comment type="caution">
    <text evidence="2">The sequence shown here is derived from an EMBL/GenBank/DDBJ whole genome shotgun (WGS) entry which is preliminary data.</text>
</comment>
<evidence type="ECO:0000313" key="3">
    <source>
        <dbReference type="Proteomes" id="UP001501638"/>
    </source>
</evidence>
<evidence type="ECO:0000256" key="1">
    <source>
        <dbReference type="SAM" id="SignalP"/>
    </source>
</evidence>
<keyword evidence="3" id="KW-1185">Reference proteome</keyword>
<evidence type="ECO:0000313" key="2">
    <source>
        <dbReference type="EMBL" id="GAA2450940.1"/>
    </source>
</evidence>
<accession>A0ABN3KA59</accession>
<dbReference type="RefSeq" id="WP_344324780.1">
    <property type="nucleotide sequence ID" value="NZ_BAAASZ010000027.1"/>
</dbReference>
<sequence length="132" mass="13322">MREKTVRTALPAALLCGAFALVACGEDGGGSNELTGAAVRAAAAQAGEAAFERAGHPIDGNLDCADEGSGENLRLTCDGKTRDGQDARLTAEADRNPEIDTSDGVKIEGFDVVGTVGGDQVINQKGCLGVGC</sequence>